<dbReference type="Proteomes" id="UP000244906">
    <property type="component" value="Unassembled WGS sequence"/>
</dbReference>
<comment type="caution">
    <text evidence="2">The sequence shown here is derived from an EMBL/GenBank/DDBJ whole genome shotgun (WGS) entry which is preliminary data.</text>
</comment>
<proteinExistence type="predicted"/>
<dbReference type="GO" id="GO:0004518">
    <property type="term" value="F:nuclease activity"/>
    <property type="evidence" value="ECO:0007669"/>
    <property type="project" value="InterPro"/>
</dbReference>
<sequence>MISSNAGVEGSSGYSFQRCCVVFLIFDNQEELSQKNYFVCMEHHEDFLFAFLDEEGKIQNIDTYQAKKSSKDWSINTDLREIIGKITLVGKELLNDKHPKSDDYYHTLGFLTNKKISLKSQKEDNVRIETKTVSVSNLQANYSNLDPKIKKNILKGIDESLLEENQLENIRFQFIDLPQGYNGWQRTLTGLSHERFGKKINDHKAVIATLLQLLQNIEQHYNNGNIVSLTDTKKTFTKPALSG</sequence>
<name>A0A2V1H2J9_9GAMM</name>
<dbReference type="InterPro" id="IPR025382">
    <property type="entry name" value="Cap4-like_endonuclease_dom"/>
</dbReference>
<keyword evidence="3" id="KW-1185">Reference proteome</keyword>
<dbReference type="EMBL" id="QDDL01000002">
    <property type="protein sequence ID" value="PVZ70621.1"/>
    <property type="molecule type" value="Genomic_DNA"/>
</dbReference>
<evidence type="ECO:0000259" key="1">
    <source>
        <dbReference type="Pfam" id="PF14130"/>
    </source>
</evidence>
<organism evidence="2 3">
    <name type="scientific">Pelagibaculum spongiae</name>
    <dbReference type="NCBI Taxonomy" id="2080658"/>
    <lineage>
        <taxon>Bacteria</taxon>
        <taxon>Pseudomonadati</taxon>
        <taxon>Pseudomonadota</taxon>
        <taxon>Gammaproteobacteria</taxon>
        <taxon>Oceanospirillales</taxon>
        <taxon>Pelagibaculum</taxon>
    </lineage>
</organism>
<dbReference type="AlphaFoldDB" id="A0A2V1H2J9"/>
<reference evidence="2 3" key="1">
    <citation type="submission" date="2018-04" db="EMBL/GenBank/DDBJ databases">
        <title>Thalassorhabdus spongiae gen. nov., sp. nov., isolated from a marine sponge in South-West Iceland.</title>
        <authorList>
            <person name="Knobloch S."/>
            <person name="Daussin A."/>
            <person name="Johannsson R."/>
            <person name="Marteinsson V.T."/>
        </authorList>
    </citation>
    <scope>NUCLEOTIDE SEQUENCE [LARGE SCALE GENOMIC DNA]</scope>
    <source>
        <strain evidence="2 3">Hp12</strain>
    </source>
</reference>
<feature type="domain" description="CD-NTase associated protein 4-like DNA endonuclease" evidence="1">
    <location>
        <begin position="6"/>
        <end position="215"/>
    </location>
</feature>
<protein>
    <recommendedName>
        <fullName evidence="1">CD-NTase associated protein 4-like DNA endonuclease domain-containing protein</fullName>
    </recommendedName>
</protein>
<gene>
    <name evidence="2" type="ORF">DC094_08575</name>
</gene>
<dbReference type="OrthoDB" id="982578at2"/>
<dbReference type="RefSeq" id="WP_116686692.1">
    <property type="nucleotide sequence ID" value="NZ_CAWNYD010000002.1"/>
</dbReference>
<accession>A0A2V1H2J9</accession>
<dbReference type="Pfam" id="PF14130">
    <property type="entry name" value="Cap4_nuclease"/>
    <property type="match status" value="1"/>
</dbReference>
<evidence type="ECO:0000313" key="3">
    <source>
        <dbReference type="Proteomes" id="UP000244906"/>
    </source>
</evidence>
<evidence type="ECO:0000313" key="2">
    <source>
        <dbReference type="EMBL" id="PVZ70621.1"/>
    </source>
</evidence>